<keyword evidence="2" id="KW-1185">Reference proteome</keyword>
<dbReference type="Proteomes" id="UP000179284">
    <property type="component" value="Chromosome I"/>
</dbReference>
<organism evidence="1 2">
    <name type="scientific">Butyrivibrio hungatei</name>
    <dbReference type="NCBI Taxonomy" id="185008"/>
    <lineage>
        <taxon>Bacteria</taxon>
        <taxon>Bacillati</taxon>
        <taxon>Bacillota</taxon>
        <taxon>Clostridia</taxon>
        <taxon>Lachnospirales</taxon>
        <taxon>Lachnospiraceae</taxon>
        <taxon>Butyrivibrio</taxon>
    </lineage>
</organism>
<gene>
    <name evidence="1" type="ORF">bhn_I0724</name>
</gene>
<sequence>MRRSAKTKTGMSQSCIEIMTDAIKAKEQNLSYGKFKALDLLGADGLRDDEYQSEYTVHTTDLVRRKEQTEEKKAVAFVKVRV</sequence>
<dbReference type="OrthoDB" id="2003968at2"/>
<accession>A0A1D9NZF8</accession>
<name>A0A1D9NZF8_9FIRM</name>
<dbReference type="AlphaFoldDB" id="A0A1D9NZF8"/>
<dbReference type="RefSeq" id="WP_071175500.1">
    <property type="nucleotide sequence ID" value="NZ_CP017831.1"/>
</dbReference>
<reference evidence="2" key="1">
    <citation type="submission" date="2016-10" db="EMBL/GenBank/DDBJ databases">
        <title>The complete genome sequence of the rumen bacterium Butyrivibrio hungatei MB2003.</title>
        <authorList>
            <person name="Palevich N."/>
            <person name="Kelly W.J."/>
            <person name="Leahy S.C."/>
            <person name="Altermann E."/>
            <person name="Rakonjac J."/>
            <person name="Attwood G.T."/>
        </authorList>
    </citation>
    <scope>NUCLEOTIDE SEQUENCE [LARGE SCALE GENOMIC DNA]</scope>
    <source>
        <strain evidence="2">MB2003</strain>
    </source>
</reference>
<proteinExistence type="predicted"/>
<dbReference type="EMBL" id="CP017831">
    <property type="protein sequence ID" value="AOZ95758.1"/>
    <property type="molecule type" value="Genomic_DNA"/>
</dbReference>
<evidence type="ECO:0000313" key="2">
    <source>
        <dbReference type="Proteomes" id="UP000179284"/>
    </source>
</evidence>
<evidence type="ECO:0000313" key="1">
    <source>
        <dbReference type="EMBL" id="AOZ95758.1"/>
    </source>
</evidence>
<dbReference type="KEGG" id="bhu:bhn_I0724"/>
<protein>
    <submittedName>
        <fullName evidence="1">Uncharacterized protein</fullName>
    </submittedName>
</protein>